<feature type="region of interest" description="Disordered" evidence="2">
    <location>
        <begin position="1"/>
        <end position="368"/>
    </location>
</feature>
<feature type="compositionally biased region" description="Polar residues" evidence="2">
    <location>
        <begin position="400"/>
        <end position="413"/>
    </location>
</feature>
<dbReference type="Proteomes" id="UP000000561">
    <property type="component" value="Chromosome 17"/>
</dbReference>
<feature type="coiled-coil region" evidence="1">
    <location>
        <begin position="522"/>
        <end position="559"/>
    </location>
</feature>
<accession>A0A0D1DSA2</accession>
<gene>
    <name evidence="3" type="ORF">UMAG_10693</name>
</gene>
<feature type="region of interest" description="Disordered" evidence="2">
    <location>
        <begin position="382"/>
        <end position="458"/>
    </location>
</feature>
<feature type="compositionally biased region" description="Basic and acidic residues" evidence="2">
    <location>
        <begin position="79"/>
        <end position="127"/>
    </location>
</feature>
<dbReference type="GeneID" id="23566688"/>
<reference evidence="3 4" key="1">
    <citation type="journal article" date="2006" name="Nature">
        <title>Insights from the genome of the biotrophic fungal plant pathogen Ustilago maydis.</title>
        <authorList>
            <person name="Kamper J."/>
            <person name="Kahmann R."/>
            <person name="Bolker M."/>
            <person name="Ma L.J."/>
            <person name="Brefort T."/>
            <person name="Saville B.J."/>
            <person name="Banuett F."/>
            <person name="Kronstad J.W."/>
            <person name="Gold S.E."/>
            <person name="Muller O."/>
            <person name="Perlin M.H."/>
            <person name="Wosten H.A."/>
            <person name="de Vries R."/>
            <person name="Ruiz-Herrera J."/>
            <person name="Reynaga-Pena C.G."/>
            <person name="Snetselaar K."/>
            <person name="McCann M."/>
            <person name="Perez-Martin J."/>
            <person name="Feldbrugge M."/>
            <person name="Basse C.W."/>
            <person name="Steinberg G."/>
            <person name="Ibeas J.I."/>
            <person name="Holloman W."/>
            <person name="Guzman P."/>
            <person name="Farman M."/>
            <person name="Stajich J.E."/>
            <person name="Sentandreu R."/>
            <person name="Gonzalez-Prieto J.M."/>
            <person name="Kennell J.C."/>
            <person name="Molina L."/>
            <person name="Schirawski J."/>
            <person name="Mendoza-Mendoza A."/>
            <person name="Greilinger D."/>
            <person name="Munch K."/>
            <person name="Rossel N."/>
            <person name="Scherer M."/>
            <person name="Vranes M."/>
            <person name="Ladendorf O."/>
            <person name="Vincon V."/>
            <person name="Fuchs U."/>
            <person name="Sandrock B."/>
            <person name="Meng S."/>
            <person name="Ho E.C."/>
            <person name="Cahill M.J."/>
            <person name="Boyce K.J."/>
            <person name="Klose J."/>
            <person name="Klosterman S.J."/>
            <person name="Deelstra H.J."/>
            <person name="Ortiz-Castellanos L."/>
            <person name="Li W."/>
            <person name="Sanchez-Alonso P."/>
            <person name="Schreier P.H."/>
            <person name="Hauser-Hahn I."/>
            <person name="Vaupel M."/>
            <person name="Koopmann E."/>
            <person name="Friedrich G."/>
            <person name="Voss H."/>
            <person name="Schluter T."/>
            <person name="Margolis J."/>
            <person name="Platt D."/>
            <person name="Swimmer C."/>
            <person name="Gnirke A."/>
            <person name="Chen F."/>
            <person name="Vysotskaia V."/>
            <person name="Mannhaupt G."/>
            <person name="Guldener U."/>
            <person name="Munsterkotter M."/>
            <person name="Haase D."/>
            <person name="Oesterheld M."/>
            <person name="Mewes H.W."/>
            <person name="Mauceli E.W."/>
            <person name="DeCaprio D."/>
            <person name="Wade C.M."/>
            <person name="Butler J."/>
            <person name="Young S."/>
            <person name="Jaffe D.B."/>
            <person name="Calvo S."/>
            <person name="Nusbaum C."/>
            <person name="Galagan J."/>
            <person name="Birren B.W."/>
        </authorList>
    </citation>
    <scope>NUCLEOTIDE SEQUENCE [LARGE SCALE GENOMIC DNA]</scope>
    <source>
        <strain evidence="4">DSM 14603 / FGSC 9021 / UM521</strain>
    </source>
</reference>
<keyword evidence="1" id="KW-0175">Coiled coil</keyword>
<dbReference type="eggNOG" id="ENOG502R0Y5">
    <property type="taxonomic scope" value="Eukaryota"/>
</dbReference>
<name>A0A0D1DSA2_MYCMD</name>
<evidence type="ECO:0000256" key="2">
    <source>
        <dbReference type="SAM" id="MobiDB-lite"/>
    </source>
</evidence>
<sequence length="570" mass="62392">MSDRYHGSAYRSRGGPYRDDRRYAPSRHPRDEHDYADSRPPYDARGSYTSSYYPEPRAYSERPHARRMHKAIPPPRPWDYSRRPPPRNEQERAELEREREAWEAKEEERYQQRMEERQRERQREWDRSGYSAYGASGRDRDAEAYDRDRARHAPLGPSRGARSRSPGLDPRYEQRGSWGRTSIGSSEGRERDAVGAQADRPDASGAYSARQSSPPPTSSSSVAAPAAPAAGSTAPDSSAWDHAQVSSTTAATASWNADAPDSASASRYRPASPHATPRGPARDNSGFISTPPTGPRASRGVASSHASSAYRGREGSGSVGVYSAGSDREREASSYMSASNGRYRGVRDGAPPMGAYRGGHPSFGRGRRDTIAYDSHYSAGAEDDLGYRSGYGQAHAGSSPHENSPYSPSTCTAQHHHLAAPRLSRTSSSQTPTTPASAIPTGASVSTLPSPSTLAPAPTTTPHFCSAYTLTPDLDAELLALENQRTSFVSNYLFGSKRSSLRTVRRDLRDAELDYSTAAARRSAAERALEIAKETADAYSLEENRKDELQRLIAQQLQQQHLSQQPAQLV</sequence>
<dbReference type="VEuPathDB" id="FungiDB:UMAG_10693"/>
<keyword evidence="4" id="KW-1185">Reference proteome</keyword>
<feature type="compositionally biased region" description="Low complexity" evidence="2">
    <location>
        <begin position="208"/>
        <end position="238"/>
    </location>
</feature>
<dbReference type="RefSeq" id="XP_011391745.1">
    <property type="nucleotide sequence ID" value="XM_011393443.1"/>
</dbReference>
<feature type="compositionally biased region" description="Basic and acidic residues" evidence="2">
    <location>
        <begin position="137"/>
        <end position="151"/>
    </location>
</feature>
<feature type="compositionally biased region" description="Low complexity" evidence="2">
    <location>
        <begin position="246"/>
        <end position="275"/>
    </location>
</feature>
<dbReference type="OrthoDB" id="2556216at2759"/>
<dbReference type="EMBL" id="CM003156">
    <property type="protein sequence ID" value="KIS66751.1"/>
    <property type="molecule type" value="Genomic_DNA"/>
</dbReference>
<dbReference type="AlphaFoldDB" id="A0A0D1DSA2"/>
<organism evidence="3 4">
    <name type="scientific">Mycosarcoma maydis</name>
    <name type="common">Corn smut fungus</name>
    <name type="synonym">Ustilago maydis</name>
    <dbReference type="NCBI Taxonomy" id="5270"/>
    <lineage>
        <taxon>Eukaryota</taxon>
        <taxon>Fungi</taxon>
        <taxon>Dikarya</taxon>
        <taxon>Basidiomycota</taxon>
        <taxon>Ustilaginomycotina</taxon>
        <taxon>Ustilaginomycetes</taxon>
        <taxon>Ustilaginales</taxon>
        <taxon>Ustilaginaceae</taxon>
        <taxon>Mycosarcoma</taxon>
    </lineage>
</organism>
<proteinExistence type="predicted"/>
<feature type="compositionally biased region" description="Basic and acidic residues" evidence="2">
    <location>
        <begin position="16"/>
        <end position="42"/>
    </location>
</feature>
<dbReference type="STRING" id="237631.A0A0D1DSA2"/>
<feature type="compositionally biased region" description="Low complexity" evidence="2">
    <location>
        <begin position="426"/>
        <end position="458"/>
    </location>
</feature>
<protein>
    <submittedName>
        <fullName evidence="3">Uncharacterized protein</fullName>
    </submittedName>
</protein>
<evidence type="ECO:0000256" key="1">
    <source>
        <dbReference type="SAM" id="Coils"/>
    </source>
</evidence>
<dbReference type="InParanoid" id="A0A0D1DSA2"/>
<dbReference type="KEGG" id="uma:UMAG_10693"/>
<evidence type="ECO:0000313" key="4">
    <source>
        <dbReference type="Proteomes" id="UP000000561"/>
    </source>
</evidence>
<evidence type="ECO:0000313" key="3">
    <source>
        <dbReference type="EMBL" id="KIS66751.1"/>
    </source>
</evidence>